<dbReference type="EMBL" id="CP009621">
    <property type="protein sequence ID" value="AKD05332.1"/>
    <property type="molecule type" value="Genomic_DNA"/>
</dbReference>
<dbReference type="KEGG" id="pko:PKOR_22590"/>
<name>A0A0E3UYP9_9BACT</name>
<dbReference type="Pfam" id="PF05598">
    <property type="entry name" value="DUF772"/>
    <property type="match status" value="1"/>
</dbReference>
<dbReference type="STRING" id="400092.PKOR_22590"/>
<evidence type="ECO:0000313" key="3">
    <source>
        <dbReference type="EMBL" id="AKD05332.1"/>
    </source>
</evidence>
<organism evidence="3 4">
    <name type="scientific">Pontibacter korlensis</name>
    <dbReference type="NCBI Taxonomy" id="400092"/>
    <lineage>
        <taxon>Bacteria</taxon>
        <taxon>Pseudomonadati</taxon>
        <taxon>Bacteroidota</taxon>
        <taxon>Cytophagia</taxon>
        <taxon>Cytophagales</taxon>
        <taxon>Hymenobacteraceae</taxon>
        <taxon>Pontibacter</taxon>
    </lineage>
</organism>
<feature type="domain" description="Transposase InsH N-terminal" evidence="2">
    <location>
        <begin position="1"/>
        <end position="45"/>
    </location>
</feature>
<feature type="region of interest" description="Disordered" evidence="1">
    <location>
        <begin position="79"/>
        <end position="110"/>
    </location>
</feature>
<dbReference type="PATRIC" id="fig|400092.3.peg.4961"/>
<dbReference type="InterPro" id="IPR008490">
    <property type="entry name" value="Transposase_InsH_N"/>
</dbReference>
<keyword evidence="4" id="KW-1185">Reference proteome</keyword>
<dbReference type="Proteomes" id="UP000033109">
    <property type="component" value="Chromosome"/>
</dbReference>
<dbReference type="HOGENOM" id="CLU_2168668_0_0_10"/>
<gene>
    <name evidence="3" type="ORF">PKOR_22590</name>
</gene>
<protein>
    <recommendedName>
        <fullName evidence="2">Transposase InsH N-terminal domain-containing protein</fullName>
    </recommendedName>
</protein>
<dbReference type="PANTHER" id="PTHR35604">
    <property type="entry name" value="TRANSPOSASE INSH FOR INSERTION SEQUENCE ELEMENT IS5A-RELATED"/>
    <property type="match status" value="1"/>
</dbReference>
<dbReference type="OrthoDB" id="1454687at2"/>
<proteinExistence type="predicted"/>
<sequence>MQTWYGLSDYEVEGRLNDNISFSRFIGLSLDAKAPGHSVLSRFRTELTNKGVYEKLFKEVNKRLVKHKVNVKTGAITDASITPTPLKPKGIRPIKQKPTAQKGHATRSRQ</sequence>
<evidence type="ECO:0000259" key="2">
    <source>
        <dbReference type="Pfam" id="PF05598"/>
    </source>
</evidence>
<dbReference type="RefSeq" id="WP_046313676.1">
    <property type="nucleotide sequence ID" value="NZ_CBCSCY010000042.1"/>
</dbReference>
<accession>A0A0E3UYP9</accession>
<dbReference type="AlphaFoldDB" id="A0A0E3UYP9"/>
<evidence type="ECO:0000313" key="4">
    <source>
        <dbReference type="Proteomes" id="UP000033109"/>
    </source>
</evidence>
<evidence type="ECO:0000256" key="1">
    <source>
        <dbReference type="SAM" id="MobiDB-lite"/>
    </source>
</evidence>
<reference evidence="3 4" key="1">
    <citation type="journal article" date="2015" name="Sci. Rep.">
        <title>Unraveling adaptation of Pontibacter korlensis to radiation and infertility in desert through complete genome and comparative transcriptomic analysis.</title>
        <authorList>
            <person name="Dai J."/>
            <person name="Dai W."/>
            <person name="Qiu C."/>
            <person name="Yang Z."/>
            <person name="Zhang Y."/>
            <person name="Zhou M."/>
            <person name="Zhang L."/>
            <person name="Fang C."/>
            <person name="Gao Q."/>
            <person name="Yang Q."/>
            <person name="Li X."/>
            <person name="Wang Z."/>
            <person name="Wang Z."/>
            <person name="Jia Z."/>
            <person name="Chen X."/>
        </authorList>
    </citation>
    <scope>NUCLEOTIDE SEQUENCE [LARGE SCALE GENOMIC DNA]</scope>
    <source>
        <strain evidence="3 4">X14-1T</strain>
    </source>
</reference>
<dbReference type="PANTHER" id="PTHR35604:SF2">
    <property type="entry name" value="TRANSPOSASE INSH FOR INSERTION SEQUENCE ELEMENT IS5A-RELATED"/>
    <property type="match status" value="1"/>
</dbReference>